<dbReference type="GO" id="GO:0005886">
    <property type="term" value="C:plasma membrane"/>
    <property type="evidence" value="ECO:0007669"/>
    <property type="project" value="UniProtKB-SubCell"/>
</dbReference>
<accession>A0A0W8FZF2</accession>
<dbReference type="PANTHER" id="PTHR30558:SF3">
    <property type="entry name" value="BIOPOLYMER TRANSPORT PROTEIN EXBD-RELATED"/>
    <property type="match status" value="1"/>
</dbReference>
<keyword evidence="3" id="KW-0812">Transmembrane</keyword>
<evidence type="ECO:0000256" key="2">
    <source>
        <dbReference type="ARBA" id="ARBA00022475"/>
    </source>
</evidence>
<sequence length="137" mass="16157">MKFKKKRAAVKQDIPTASLPDIVFMLLLFFMVATQLREVDVLVQFSLPEAEFIEKIENKRLVSYVWVGRDERIQINDSIVRQEDIRDIMYRKRVELPNVIVSFRVDKNANMGVVTDIQQELRKADARRINYSSLLKR</sequence>
<proteinExistence type="predicted"/>
<comment type="subcellular location">
    <subcellularLocation>
        <location evidence="1">Cell membrane</location>
        <topology evidence="1">Single-pass membrane protein</topology>
    </subcellularLocation>
</comment>
<reference evidence="6" key="1">
    <citation type="journal article" date="2015" name="Proc. Natl. Acad. Sci. U.S.A.">
        <title>Networks of energetic and metabolic interactions define dynamics in microbial communities.</title>
        <authorList>
            <person name="Embree M."/>
            <person name="Liu J.K."/>
            <person name="Al-Bassam M.M."/>
            <person name="Zengler K."/>
        </authorList>
    </citation>
    <scope>NUCLEOTIDE SEQUENCE</scope>
</reference>
<name>A0A0W8FZF2_9ZZZZ</name>
<dbReference type="InterPro" id="IPR003400">
    <property type="entry name" value="ExbD"/>
</dbReference>
<comment type="caution">
    <text evidence="6">The sequence shown here is derived from an EMBL/GenBank/DDBJ whole genome shotgun (WGS) entry which is preliminary data.</text>
</comment>
<protein>
    <recommendedName>
        <fullName evidence="7">Biopolymer transport protein exbd/tolr</fullName>
    </recommendedName>
</protein>
<dbReference type="PANTHER" id="PTHR30558">
    <property type="entry name" value="EXBD MEMBRANE COMPONENT OF PMF-DRIVEN MACROMOLECULE IMPORT SYSTEM"/>
    <property type="match status" value="1"/>
</dbReference>
<keyword evidence="5" id="KW-0472">Membrane</keyword>
<evidence type="ECO:0000313" key="6">
    <source>
        <dbReference type="EMBL" id="KUG26246.1"/>
    </source>
</evidence>
<dbReference type="AlphaFoldDB" id="A0A0W8FZF2"/>
<evidence type="ECO:0000256" key="1">
    <source>
        <dbReference type="ARBA" id="ARBA00004162"/>
    </source>
</evidence>
<evidence type="ECO:0000256" key="3">
    <source>
        <dbReference type="ARBA" id="ARBA00022692"/>
    </source>
</evidence>
<dbReference type="Pfam" id="PF02472">
    <property type="entry name" value="ExbD"/>
    <property type="match status" value="1"/>
</dbReference>
<dbReference type="EMBL" id="LNQE01000501">
    <property type="protein sequence ID" value="KUG26246.1"/>
    <property type="molecule type" value="Genomic_DNA"/>
</dbReference>
<keyword evidence="4" id="KW-1133">Transmembrane helix</keyword>
<evidence type="ECO:0000256" key="4">
    <source>
        <dbReference type="ARBA" id="ARBA00022989"/>
    </source>
</evidence>
<dbReference type="GO" id="GO:0022857">
    <property type="term" value="F:transmembrane transporter activity"/>
    <property type="evidence" value="ECO:0007669"/>
    <property type="project" value="InterPro"/>
</dbReference>
<gene>
    <name evidence="6" type="ORF">ASZ90_003921</name>
</gene>
<evidence type="ECO:0008006" key="7">
    <source>
        <dbReference type="Google" id="ProtNLM"/>
    </source>
</evidence>
<evidence type="ECO:0000256" key="5">
    <source>
        <dbReference type="ARBA" id="ARBA00023136"/>
    </source>
</evidence>
<organism evidence="6">
    <name type="scientific">hydrocarbon metagenome</name>
    <dbReference type="NCBI Taxonomy" id="938273"/>
    <lineage>
        <taxon>unclassified sequences</taxon>
        <taxon>metagenomes</taxon>
        <taxon>ecological metagenomes</taxon>
    </lineage>
</organism>
<keyword evidence="2" id="KW-1003">Cell membrane</keyword>